<organism evidence="1 2">
    <name type="scientific">Bugula neritina</name>
    <name type="common">Brown bryozoan</name>
    <name type="synonym">Sertularia neritina</name>
    <dbReference type="NCBI Taxonomy" id="10212"/>
    <lineage>
        <taxon>Eukaryota</taxon>
        <taxon>Metazoa</taxon>
        <taxon>Spiralia</taxon>
        <taxon>Lophotrochozoa</taxon>
        <taxon>Bryozoa</taxon>
        <taxon>Gymnolaemata</taxon>
        <taxon>Cheilostomatida</taxon>
        <taxon>Flustrina</taxon>
        <taxon>Buguloidea</taxon>
        <taxon>Bugulidae</taxon>
        <taxon>Bugula</taxon>
    </lineage>
</organism>
<dbReference type="AlphaFoldDB" id="A0A7J7KGS6"/>
<keyword evidence="2" id="KW-1185">Reference proteome</keyword>
<name>A0A7J7KGS6_BUGNE</name>
<evidence type="ECO:0000313" key="2">
    <source>
        <dbReference type="Proteomes" id="UP000593567"/>
    </source>
</evidence>
<sequence length="67" mass="7709">MQMTEPRYTMPSRKHLTITLIPNKVKEVDSILRAQLKNTSSVCITVDMWSNQQMKGFIGITGHYILN</sequence>
<proteinExistence type="predicted"/>
<gene>
    <name evidence="1" type="ORF">EB796_004844</name>
</gene>
<comment type="caution">
    <text evidence="1">The sequence shown here is derived from an EMBL/GenBank/DDBJ whole genome shotgun (WGS) entry which is preliminary data.</text>
</comment>
<accession>A0A7J7KGS6</accession>
<dbReference type="OrthoDB" id="10046233at2759"/>
<dbReference type="Proteomes" id="UP000593567">
    <property type="component" value="Unassembled WGS sequence"/>
</dbReference>
<reference evidence="1" key="1">
    <citation type="submission" date="2020-06" db="EMBL/GenBank/DDBJ databases">
        <title>Draft genome of Bugula neritina, a colonial animal packing powerful symbionts and potential medicines.</title>
        <authorList>
            <person name="Rayko M."/>
        </authorList>
    </citation>
    <scope>NUCLEOTIDE SEQUENCE [LARGE SCALE GENOMIC DNA]</scope>
    <source>
        <strain evidence="1">Kwan_BN1</strain>
    </source>
</reference>
<protein>
    <submittedName>
        <fullName evidence="1">Uncharacterized protein</fullName>
    </submittedName>
</protein>
<dbReference type="EMBL" id="VXIV02000659">
    <property type="protein sequence ID" value="KAF6036848.1"/>
    <property type="molecule type" value="Genomic_DNA"/>
</dbReference>
<evidence type="ECO:0000313" key="1">
    <source>
        <dbReference type="EMBL" id="KAF6036848.1"/>
    </source>
</evidence>